<dbReference type="CDD" id="cd00637">
    <property type="entry name" value="7tm_classA_rhodopsin-like"/>
    <property type="match status" value="1"/>
</dbReference>
<proteinExistence type="inferred from homology"/>
<dbReference type="InterPro" id="IPR017452">
    <property type="entry name" value="GPCR_Rhodpsn_7TM"/>
</dbReference>
<evidence type="ECO:0000256" key="1">
    <source>
        <dbReference type="ARBA" id="ARBA00004651"/>
    </source>
</evidence>
<dbReference type="GO" id="GO:0004930">
    <property type="term" value="F:G protein-coupled receptor activity"/>
    <property type="evidence" value="ECO:0000318"/>
    <property type="project" value="GO_Central"/>
</dbReference>
<keyword evidence="3 9" id="KW-0812">Transmembrane</keyword>
<feature type="transmembrane region" description="Helical" evidence="10">
    <location>
        <begin position="250"/>
        <end position="274"/>
    </location>
</feature>
<evidence type="ECO:0000313" key="13">
    <source>
        <dbReference type="Proteomes" id="UP000018468"/>
    </source>
</evidence>
<keyword evidence="5 9" id="KW-0297">G-protein coupled receptor</keyword>
<keyword evidence="2" id="KW-1003">Cell membrane</keyword>
<reference evidence="13" key="1">
    <citation type="submission" date="2011-12" db="EMBL/GenBank/DDBJ databases">
        <title>The Draft Genome of Lepisosteus oculatus.</title>
        <authorList>
            <consortium name="The Broad Institute Genome Assembly &amp; Analysis Group"/>
            <consortium name="Computational R&amp;D Group"/>
            <consortium name="and Sequencing Platform"/>
            <person name="Di Palma F."/>
            <person name="Alfoldi J."/>
            <person name="Johnson J."/>
            <person name="Berlin A."/>
            <person name="Gnerre S."/>
            <person name="Jaffe D."/>
            <person name="MacCallum I."/>
            <person name="Young S."/>
            <person name="Walker B.J."/>
            <person name="Lander E.S."/>
            <person name="Lindblad-Toh K."/>
        </authorList>
    </citation>
    <scope>NUCLEOTIDE SEQUENCE [LARGE SCALE GENOMIC DNA]</scope>
</reference>
<dbReference type="KEGG" id="loc:102690237"/>
<organism evidence="12 13">
    <name type="scientific">Lepisosteus oculatus</name>
    <name type="common">Spotted gar</name>
    <dbReference type="NCBI Taxonomy" id="7918"/>
    <lineage>
        <taxon>Eukaryota</taxon>
        <taxon>Metazoa</taxon>
        <taxon>Chordata</taxon>
        <taxon>Craniata</taxon>
        <taxon>Vertebrata</taxon>
        <taxon>Euteleostomi</taxon>
        <taxon>Actinopterygii</taxon>
        <taxon>Neopterygii</taxon>
        <taxon>Holostei</taxon>
        <taxon>Semionotiformes</taxon>
        <taxon>Lepisosteidae</taxon>
        <taxon>Lepisosteus</taxon>
    </lineage>
</organism>
<feature type="transmembrane region" description="Helical" evidence="10">
    <location>
        <begin position="36"/>
        <end position="61"/>
    </location>
</feature>
<dbReference type="Pfam" id="PF00001">
    <property type="entry name" value="7tm_1"/>
    <property type="match status" value="1"/>
</dbReference>
<evidence type="ECO:0000313" key="12">
    <source>
        <dbReference type="Ensembl" id="ENSLOCP00000004944.1"/>
    </source>
</evidence>
<evidence type="ECO:0000256" key="10">
    <source>
        <dbReference type="SAM" id="Phobius"/>
    </source>
</evidence>
<evidence type="ECO:0000256" key="5">
    <source>
        <dbReference type="ARBA" id="ARBA00023040"/>
    </source>
</evidence>
<dbReference type="PROSITE" id="PS50262">
    <property type="entry name" value="G_PROTEIN_RECEP_F1_2"/>
    <property type="match status" value="1"/>
</dbReference>
<comment type="similarity">
    <text evidence="9">Belongs to the G-protein coupled receptor 1 family.</text>
</comment>
<dbReference type="SUPFAM" id="SSF81321">
    <property type="entry name" value="Family A G protein-coupled receptor-like"/>
    <property type="match status" value="1"/>
</dbReference>
<dbReference type="GeneID" id="102690237"/>
<dbReference type="HOGENOM" id="CLU_807841_0_0_1"/>
<dbReference type="CTD" id="102690237"/>
<dbReference type="Proteomes" id="UP000018468">
    <property type="component" value="Linkage group LG23"/>
</dbReference>
<dbReference type="Ensembl" id="ENSLOCT00000004952.1">
    <property type="protein sequence ID" value="ENSLOCP00000004944.1"/>
    <property type="gene ID" value="ENSLOCG00000004138.1"/>
</dbReference>
<feature type="transmembrane region" description="Helical" evidence="10">
    <location>
        <begin position="197"/>
        <end position="224"/>
    </location>
</feature>
<dbReference type="FunFam" id="1.20.1070.10:FF:000411">
    <property type="entry name" value="Zgc:162592"/>
    <property type="match status" value="1"/>
</dbReference>
<evidence type="ECO:0000256" key="2">
    <source>
        <dbReference type="ARBA" id="ARBA00022475"/>
    </source>
</evidence>
<feature type="transmembrane region" description="Helical" evidence="10">
    <location>
        <begin position="286"/>
        <end position="305"/>
    </location>
</feature>
<dbReference type="GeneTree" id="ENSGT00940000164556"/>
<evidence type="ECO:0000256" key="8">
    <source>
        <dbReference type="ARBA" id="ARBA00023224"/>
    </source>
</evidence>
<feature type="transmembrane region" description="Helical" evidence="10">
    <location>
        <begin position="153"/>
        <end position="173"/>
    </location>
</feature>
<dbReference type="InterPro" id="IPR050569">
    <property type="entry name" value="TAAR"/>
</dbReference>
<dbReference type="EMBL" id="AHAT01010531">
    <property type="status" value="NOT_ANNOTATED_CDS"/>
    <property type="molecule type" value="Genomic_DNA"/>
</dbReference>
<evidence type="ECO:0000256" key="6">
    <source>
        <dbReference type="ARBA" id="ARBA00023136"/>
    </source>
</evidence>
<dbReference type="OMA" id="DYTEGPD"/>
<evidence type="ECO:0000256" key="7">
    <source>
        <dbReference type="ARBA" id="ARBA00023170"/>
    </source>
</evidence>
<name>W5M985_LEPOC</name>
<dbReference type="AlphaFoldDB" id="W5M985"/>
<keyword evidence="4 10" id="KW-1133">Transmembrane helix</keyword>
<dbReference type="PROSITE" id="PS00237">
    <property type="entry name" value="G_PROTEIN_RECEP_F1_1"/>
    <property type="match status" value="1"/>
</dbReference>
<reference evidence="12" key="3">
    <citation type="submission" date="2025-09" db="UniProtKB">
        <authorList>
            <consortium name="Ensembl"/>
        </authorList>
    </citation>
    <scope>IDENTIFICATION</scope>
</reference>
<feature type="transmembrane region" description="Helical" evidence="10">
    <location>
        <begin position="73"/>
        <end position="92"/>
    </location>
</feature>
<dbReference type="InParanoid" id="W5M985"/>
<dbReference type="InterPro" id="IPR000276">
    <property type="entry name" value="GPCR_Rhodpsn"/>
</dbReference>
<accession>W5M985</accession>
<sequence>MLTSPNLTLSWEIASTIGLNLSSAELQRHMELSHRPMKICIISVLGALIILGNVAVILVIASSVSGWSRNTRYFLISLTGADAALALVVMPLNLYVSLVKDREDPDPYCHAVAFFNSTVYATCIYSLATISLERYIAVFYPLKYTTVMTKNKTRVLIAFAWFFPPVVLVPISIPDGIIKVYFSSASLVCNPVYSTNVAYSLTLTCLIFFPCSIVMTFANCRLWVAARRQRHKLKNRDLRGRSRPDSASRVLVPVMIVYYTCWTPCMMTILYTAISGTAVPEWLEFVAVWLPSANGFLNCIVYFWINHSFRRKFCLMGHRLCLQLCPAVGKVGGYRAPGGVSVVGSAWDNNNSLQERSCSVSSNCTLLPQVVESCI</sequence>
<dbReference type="RefSeq" id="XP_006641398.1">
    <property type="nucleotide sequence ID" value="XM_006641335.3"/>
</dbReference>
<evidence type="ECO:0000256" key="9">
    <source>
        <dbReference type="RuleBase" id="RU000688"/>
    </source>
</evidence>
<keyword evidence="6 10" id="KW-0472">Membrane</keyword>
<evidence type="ECO:0000256" key="4">
    <source>
        <dbReference type="ARBA" id="ARBA00022989"/>
    </source>
</evidence>
<dbReference type="eggNOG" id="KOG3656">
    <property type="taxonomic scope" value="Eukaryota"/>
</dbReference>
<feature type="transmembrane region" description="Helical" evidence="10">
    <location>
        <begin position="112"/>
        <end position="132"/>
    </location>
</feature>
<keyword evidence="8 9" id="KW-0807">Transducer</keyword>
<dbReference type="GO" id="GO:0007186">
    <property type="term" value="P:G protein-coupled receptor signaling pathway"/>
    <property type="evidence" value="ECO:0000318"/>
    <property type="project" value="GO_Central"/>
</dbReference>
<dbReference type="STRING" id="7918.ENSLOCP00000004944"/>
<dbReference type="Gene3D" id="1.20.1070.10">
    <property type="entry name" value="Rhodopsin 7-helix transmembrane proteins"/>
    <property type="match status" value="1"/>
</dbReference>
<evidence type="ECO:0000259" key="11">
    <source>
        <dbReference type="PROSITE" id="PS50262"/>
    </source>
</evidence>
<dbReference type="PANTHER" id="PTHR24249">
    <property type="entry name" value="HISTAMINE RECEPTOR-RELATED G-PROTEIN COUPLED RECEPTOR"/>
    <property type="match status" value="1"/>
</dbReference>
<keyword evidence="7 9" id="KW-0675">Receptor</keyword>
<dbReference type="PRINTS" id="PR00237">
    <property type="entry name" value="GPCRRHODOPSN"/>
</dbReference>
<keyword evidence="13" id="KW-1185">Reference proteome</keyword>
<comment type="subcellular location">
    <subcellularLocation>
        <location evidence="1">Cell membrane</location>
        <topology evidence="1">Multi-pass membrane protein</topology>
    </subcellularLocation>
</comment>
<dbReference type="PANTHER" id="PTHR24249:SF387">
    <property type="entry name" value="HISTAMINE H2 RECEPTOR"/>
    <property type="match status" value="1"/>
</dbReference>
<protein>
    <submittedName>
        <fullName evidence="12">Zgc:162592</fullName>
    </submittedName>
</protein>
<dbReference type="OrthoDB" id="6376512at2759"/>
<dbReference type="GO" id="GO:0005886">
    <property type="term" value="C:plasma membrane"/>
    <property type="evidence" value="ECO:0000318"/>
    <property type="project" value="GO_Central"/>
</dbReference>
<reference evidence="12" key="2">
    <citation type="submission" date="2025-08" db="UniProtKB">
        <authorList>
            <consortium name="Ensembl"/>
        </authorList>
    </citation>
    <scope>IDENTIFICATION</scope>
</reference>
<evidence type="ECO:0000256" key="3">
    <source>
        <dbReference type="ARBA" id="ARBA00022692"/>
    </source>
</evidence>
<dbReference type="Bgee" id="ENSLOCG00000004138">
    <property type="expression patterns" value="Expressed in ovary"/>
</dbReference>
<feature type="domain" description="G-protein coupled receptors family 1 profile" evidence="11">
    <location>
        <begin position="52"/>
        <end position="302"/>
    </location>
</feature>